<dbReference type="Pfam" id="PF00929">
    <property type="entry name" value="RNase_T"/>
    <property type="match status" value="1"/>
</dbReference>
<dbReference type="InterPro" id="IPR012337">
    <property type="entry name" value="RNaseH-like_sf"/>
</dbReference>
<feature type="compositionally biased region" description="Basic and acidic residues" evidence="4">
    <location>
        <begin position="366"/>
        <end position="387"/>
    </location>
</feature>
<evidence type="ECO:0000313" key="7">
    <source>
        <dbReference type="RefSeq" id="XP_006820700.1"/>
    </source>
</evidence>
<keyword evidence="1" id="KW-0540">Nuclease</keyword>
<dbReference type="InterPro" id="IPR036361">
    <property type="entry name" value="SAP_dom_sf"/>
</dbReference>
<dbReference type="InterPro" id="IPR036397">
    <property type="entry name" value="RNaseH_sf"/>
</dbReference>
<protein>
    <submittedName>
        <fullName evidence="7">3'-5' exoribonuclease 1-like</fullName>
    </submittedName>
</protein>
<keyword evidence="2" id="KW-0378">Hydrolase</keyword>
<evidence type="ECO:0000256" key="3">
    <source>
        <dbReference type="ARBA" id="ARBA00022839"/>
    </source>
</evidence>
<dbReference type="GeneID" id="100377983"/>
<evidence type="ECO:0000256" key="1">
    <source>
        <dbReference type="ARBA" id="ARBA00022722"/>
    </source>
</evidence>
<dbReference type="Proteomes" id="UP000694865">
    <property type="component" value="Unplaced"/>
</dbReference>
<dbReference type="RefSeq" id="XP_006820700.1">
    <property type="nucleotide sequence ID" value="XM_006820637.1"/>
</dbReference>
<dbReference type="Gene3D" id="1.10.720.30">
    <property type="entry name" value="SAP domain"/>
    <property type="match status" value="1"/>
</dbReference>
<evidence type="ECO:0000259" key="5">
    <source>
        <dbReference type="SMART" id="SM00479"/>
    </source>
</evidence>
<accession>A0ABM0ML09</accession>
<gene>
    <name evidence="7" type="primary">LOC100377983</name>
</gene>
<dbReference type="PANTHER" id="PTHR23044:SF61">
    <property type="entry name" value="3'-5' EXORIBONUCLEASE 1-RELATED"/>
    <property type="match status" value="1"/>
</dbReference>
<keyword evidence="6" id="KW-1185">Reference proteome</keyword>
<feature type="domain" description="Exonuclease" evidence="5">
    <location>
        <begin position="84"/>
        <end position="268"/>
    </location>
</feature>
<reference evidence="7" key="1">
    <citation type="submission" date="2025-08" db="UniProtKB">
        <authorList>
            <consortium name="RefSeq"/>
        </authorList>
    </citation>
    <scope>IDENTIFICATION</scope>
    <source>
        <tissue evidence="7">Testes</tissue>
    </source>
</reference>
<dbReference type="PANTHER" id="PTHR23044">
    <property type="entry name" value="3'-5' EXONUCLEASE ERI1-RELATED"/>
    <property type="match status" value="1"/>
</dbReference>
<sequence>MADSSQKKDYSNPVYKEISLKNGEINKWNKLQLVAKLEELELDKEGTTDVLKKRLKSHMRKQKLIKAGLESDDIINPVKCPFDYLVVIDYEATCEKENPTDYVHEIIEFPVVLINSKTLKMEKEFRTFCRPVLHPKLSDFCTELTGITQAQVDGAPLFSDVLDQFENWLEENKLGSEYSFAIVTDGPWDIICFLNVQCVLSQISFPEYARRWINIRKLFSNYYHTRRLKLTLMLDHLGMTFEGRQHSGIADCRNIARIMVKLLEDGCQIKTNEVFTLPKQTYGDSDGMSEIDSQDDVEQVDDITEKIQSITVEKKAEHVSHVDKSAGNRTLSEKSARRKTTHSQQPKDSKQAAQLSQAKNINDSNDSIRNKEQKASVKDHVMEKASDVGDGPWQIVTKNKNKKK</sequence>
<dbReference type="InterPro" id="IPR047201">
    <property type="entry name" value="ERI-1_3'hExo-like"/>
</dbReference>
<feature type="region of interest" description="Disordered" evidence="4">
    <location>
        <begin position="315"/>
        <end position="404"/>
    </location>
</feature>
<proteinExistence type="predicted"/>
<dbReference type="InterPro" id="IPR013520">
    <property type="entry name" value="Ribonucl_H"/>
</dbReference>
<feature type="compositionally biased region" description="Polar residues" evidence="4">
    <location>
        <begin position="351"/>
        <end position="365"/>
    </location>
</feature>
<evidence type="ECO:0000256" key="4">
    <source>
        <dbReference type="SAM" id="MobiDB-lite"/>
    </source>
</evidence>
<keyword evidence="3" id="KW-0269">Exonuclease</keyword>
<feature type="compositionally biased region" description="Basic and acidic residues" evidence="4">
    <location>
        <begin position="315"/>
        <end position="335"/>
    </location>
</feature>
<dbReference type="CDD" id="cd06133">
    <property type="entry name" value="ERI-1_3'hExo_like"/>
    <property type="match status" value="1"/>
</dbReference>
<dbReference type="SMART" id="SM00479">
    <property type="entry name" value="EXOIII"/>
    <property type="match status" value="1"/>
</dbReference>
<evidence type="ECO:0000313" key="6">
    <source>
        <dbReference type="Proteomes" id="UP000694865"/>
    </source>
</evidence>
<dbReference type="SUPFAM" id="SSF53098">
    <property type="entry name" value="Ribonuclease H-like"/>
    <property type="match status" value="1"/>
</dbReference>
<dbReference type="Gene3D" id="3.30.420.10">
    <property type="entry name" value="Ribonuclease H-like superfamily/Ribonuclease H"/>
    <property type="match status" value="1"/>
</dbReference>
<name>A0ABM0ML09_SACKO</name>
<organism evidence="6 7">
    <name type="scientific">Saccoglossus kowalevskii</name>
    <name type="common">Acorn worm</name>
    <dbReference type="NCBI Taxonomy" id="10224"/>
    <lineage>
        <taxon>Eukaryota</taxon>
        <taxon>Metazoa</taxon>
        <taxon>Hemichordata</taxon>
        <taxon>Enteropneusta</taxon>
        <taxon>Harrimaniidae</taxon>
        <taxon>Saccoglossus</taxon>
    </lineage>
</organism>
<evidence type="ECO:0000256" key="2">
    <source>
        <dbReference type="ARBA" id="ARBA00022801"/>
    </source>
</evidence>
<dbReference type="InterPro" id="IPR051274">
    <property type="entry name" value="3-5_Exoribonuclease"/>
</dbReference>